<name>A0A2I0A114_9ASPA</name>
<gene>
    <name evidence="2" type="ORF">AXF42_Ash010901</name>
</gene>
<dbReference type="OrthoDB" id="5556956at2759"/>
<dbReference type="Pfam" id="PF15375">
    <property type="entry name" value="FSAF1"/>
    <property type="match status" value="1"/>
</dbReference>
<feature type="compositionally biased region" description="Polar residues" evidence="1">
    <location>
        <begin position="1"/>
        <end position="15"/>
    </location>
</feature>
<protein>
    <submittedName>
        <fullName evidence="2">Uncharacterized protein</fullName>
    </submittedName>
</protein>
<dbReference type="EMBL" id="KZ452040">
    <property type="protein sequence ID" value="PKA49216.1"/>
    <property type="molecule type" value="Genomic_DNA"/>
</dbReference>
<dbReference type="STRING" id="1088818.A0A2I0A114"/>
<feature type="region of interest" description="Disordered" evidence="1">
    <location>
        <begin position="1"/>
        <end position="25"/>
    </location>
</feature>
<dbReference type="InterPro" id="IPR053030">
    <property type="entry name" value="Ribosomal_biogenesis_FAF1-like"/>
</dbReference>
<sequence length="167" mass="19022">MYKSTNSRGSTTNNQDSKDDEMDMKKLLKDIERLGSSTMAWKERKKLENKNVVALGGKPTKSHRMPLSVAKGVMKNRKRREQKKIDEEKLLGIFTRHRSESSQAEKRRPEDRVLKATEGHFSHGVLNVKHLLNHRPVAKVAEGAAKLKKGKSKGKKKGKKGKRGKRR</sequence>
<dbReference type="PANTHER" id="PTHR28096">
    <property type="entry name" value="PROTEIN FAF1"/>
    <property type="match status" value="1"/>
</dbReference>
<feature type="compositionally biased region" description="Basic residues" evidence="1">
    <location>
        <begin position="146"/>
        <end position="167"/>
    </location>
</feature>
<feature type="region of interest" description="Disordered" evidence="1">
    <location>
        <begin position="137"/>
        <end position="167"/>
    </location>
</feature>
<dbReference type="GO" id="GO:0005730">
    <property type="term" value="C:nucleolus"/>
    <property type="evidence" value="ECO:0007669"/>
    <property type="project" value="TreeGrafter"/>
</dbReference>
<evidence type="ECO:0000313" key="2">
    <source>
        <dbReference type="EMBL" id="PKA49216.1"/>
    </source>
</evidence>
<evidence type="ECO:0000313" key="3">
    <source>
        <dbReference type="Proteomes" id="UP000236161"/>
    </source>
</evidence>
<reference evidence="2 3" key="1">
    <citation type="journal article" date="2017" name="Nature">
        <title>The Apostasia genome and the evolution of orchids.</title>
        <authorList>
            <person name="Zhang G.Q."/>
            <person name="Liu K.W."/>
            <person name="Li Z."/>
            <person name="Lohaus R."/>
            <person name="Hsiao Y.Y."/>
            <person name="Niu S.C."/>
            <person name="Wang J.Y."/>
            <person name="Lin Y.C."/>
            <person name="Xu Q."/>
            <person name="Chen L.J."/>
            <person name="Yoshida K."/>
            <person name="Fujiwara S."/>
            <person name="Wang Z.W."/>
            <person name="Zhang Y.Q."/>
            <person name="Mitsuda N."/>
            <person name="Wang M."/>
            <person name="Liu G.H."/>
            <person name="Pecoraro L."/>
            <person name="Huang H.X."/>
            <person name="Xiao X.J."/>
            <person name="Lin M."/>
            <person name="Wu X.Y."/>
            <person name="Wu W.L."/>
            <person name="Chen Y.Y."/>
            <person name="Chang S.B."/>
            <person name="Sakamoto S."/>
            <person name="Ohme-Takagi M."/>
            <person name="Yagi M."/>
            <person name="Zeng S.J."/>
            <person name="Shen C.Y."/>
            <person name="Yeh C.M."/>
            <person name="Luo Y.B."/>
            <person name="Tsai W.C."/>
            <person name="Van de Peer Y."/>
            <person name="Liu Z.J."/>
        </authorList>
    </citation>
    <scope>NUCLEOTIDE SEQUENCE [LARGE SCALE GENOMIC DNA]</scope>
    <source>
        <strain evidence="3">cv. Shenzhen</strain>
        <tissue evidence="2">Stem</tissue>
    </source>
</reference>
<accession>A0A2I0A114</accession>
<dbReference type="AlphaFoldDB" id="A0A2I0A114"/>
<organism evidence="2 3">
    <name type="scientific">Apostasia shenzhenica</name>
    <dbReference type="NCBI Taxonomy" id="1088818"/>
    <lineage>
        <taxon>Eukaryota</taxon>
        <taxon>Viridiplantae</taxon>
        <taxon>Streptophyta</taxon>
        <taxon>Embryophyta</taxon>
        <taxon>Tracheophyta</taxon>
        <taxon>Spermatophyta</taxon>
        <taxon>Magnoliopsida</taxon>
        <taxon>Liliopsida</taxon>
        <taxon>Asparagales</taxon>
        <taxon>Orchidaceae</taxon>
        <taxon>Apostasioideae</taxon>
        <taxon>Apostasia</taxon>
    </lineage>
</organism>
<dbReference type="Proteomes" id="UP000236161">
    <property type="component" value="Unassembled WGS sequence"/>
</dbReference>
<keyword evidence="3" id="KW-1185">Reference proteome</keyword>
<dbReference type="PANTHER" id="PTHR28096:SF1">
    <property type="entry name" value="PROTEIN FAF1"/>
    <property type="match status" value="1"/>
</dbReference>
<dbReference type="GO" id="GO:0000462">
    <property type="term" value="P:maturation of SSU-rRNA from tricistronic rRNA transcript (SSU-rRNA, 5.8S rRNA, LSU-rRNA)"/>
    <property type="evidence" value="ECO:0007669"/>
    <property type="project" value="TreeGrafter"/>
</dbReference>
<dbReference type="InterPro" id="IPR027973">
    <property type="entry name" value="FSAF1-like"/>
</dbReference>
<proteinExistence type="predicted"/>
<evidence type="ECO:0000256" key="1">
    <source>
        <dbReference type="SAM" id="MobiDB-lite"/>
    </source>
</evidence>